<evidence type="ECO:0000313" key="3">
    <source>
        <dbReference type="Proteomes" id="UP001205919"/>
    </source>
</evidence>
<organism evidence="2 3">
    <name type="scientific">Cloacibacillus evryensis</name>
    <dbReference type="NCBI Taxonomy" id="508460"/>
    <lineage>
        <taxon>Bacteria</taxon>
        <taxon>Thermotogati</taxon>
        <taxon>Synergistota</taxon>
        <taxon>Synergistia</taxon>
        <taxon>Synergistales</taxon>
        <taxon>Synergistaceae</taxon>
        <taxon>Cloacibacillus</taxon>
    </lineage>
</organism>
<dbReference type="CDD" id="cd00085">
    <property type="entry name" value="HNHc"/>
    <property type="match status" value="1"/>
</dbReference>
<accession>A0AAW5K0X0</accession>
<dbReference type="SMART" id="SM00507">
    <property type="entry name" value="HNHc"/>
    <property type="match status" value="1"/>
</dbReference>
<dbReference type="InterPro" id="IPR004919">
    <property type="entry name" value="GmrSD_N"/>
</dbReference>
<dbReference type="AlphaFoldDB" id="A0AAW5K0X0"/>
<dbReference type="PANTHER" id="PTHR39639">
    <property type="entry name" value="CHROMOSOME 16, WHOLE GENOME SHOTGUN SEQUENCE"/>
    <property type="match status" value="1"/>
</dbReference>
<gene>
    <name evidence="2" type="ORF">NE630_07480</name>
</gene>
<dbReference type="GO" id="GO:0004519">
    <property type="term" value="F:endonuclease activity"/>
    <property type="evidence" value="ECO:0007669"/>
    <property type="project" value="InterPro"/>
</dbReference>
<dbReference type="RefSeq" id="WP_008710041.1">
    <property type="nucleotide sequence ID" value="NZ_CABKQM010000005.1"/>
</dbReference>
<dbReference type="InterPro" id="IPR002711">
    <property type="entry name" value="HNH"/>
</dbReference>
<dbReference type="EMBL" id="JANFYT010000013">
    <property type="protein sequence ID" value="MCQ4814271.1"/>
    <property type="molecule type" value="Genomic_DNA"/>
</dbReference>
<dbReference type="Pfam" id="PF01844">
    <property type="entry name" value="HNH"/>
    <property type="match status" value="1"/>
</dbReference>
<dbReference type="InterPro" id="IPR003615">
    <property type="entry name" value="HNH_nuc"/>
</dbReference>
<evidence type="ECO:0000259" key="1">
    <source>
        <dbReference type="SMART" id="SM00507"/>
    </source>
</evidence>
<name>A0AAW5K0X0_9BACT</name>
<dbReference type="PANTHER" id="PTHR39639:SF1">
    <property type="entry name" value="DUF262 DOMAIN-CONTAINING PROTEIN"/>
    <property type="match status" value="1"/>
</dbReference>
<proteinExistence type="predicted"/>
<feature type="domain" description="HNH nuclease" evidence="1">
    <location>
        <begin position="317"/>
        <end position="368"/>
    </location>
</feature>
<keyword evidence="3" id="KW-1185">Reference proteome</keyword>
<dbReference type="Proteomes" id="UP001205919">
    <property type="component" value="Unassembled WGS sequence"/>
</dbReference>
<dbReference type="Gene3D" id="1.10.30.50">
    <property type="match status" value="1"/>
</dbReference>
<dbReference type="GO" id="GO:0003676">
    <property type="term" value="F:nucleic acid binding"/>
    <property type="evidence" value="ECO:0007669"/>
    <property type="project" value="InterPro"/>
</dbReference>
<protein>
    <submittedName>
        <fullName evidence="2">DUF262 domain-containing protein</fullName>
    </submittedName>
</protein>
<reference evidence="2 3" key="1">
    <citation type="submission" date="2022-06" db="EMBL/GenBank/DDBJ databases">
        <title>Isolation of gut microbiota from human fecal samples.</title>
        <authorList>
            <person name="Pamer E.G."/>
            <person name="Barat B."/>
            <person name="Waligurski E."/>
            <person name="Medina S."/>
            <person name="Paddock L."/>
            <person name="Mostad J."/>
        </authorList>
    </citation>
    <scope>NUCLEOTIDE SEQUENCE [LARGE SCALE GENOMIC DNA]</scope>
    <source>
        <strain evidence="2 3">DFI.9.90</strain>
    </source>
</reference>
<dbReference type="GO" id="GO:0008270">
    <property type="term" value="F:zinc ion binding"/>
    <property type="evidence" value="ECO:0007669"/>
    <property type="project" value="InterPro"/>
</dbReference>
<sequence>MKIEPKQIKVREIFESFADNGDDGVFAYGGRLAVRPPYQREFVYDNEQAEAVIQTVLKSFPLNVMYWVRGGDDSYEVLDGQQRTLSVMQYLKHQFSITLDGKKYYWDALPDDKYNAIMNYEFMIYICEGEESEKLEWFKVVNIAGEKLSDQELRNSVYTGEWLFDAKRHFSKRNCAAKRLSDKYITGDPNRQELLEKALKGICGYLNIDEITEYMARHKSDTDADELWQYFQDVIHWTEKIFPKYFSDMKGVDWCHLYNKYHDRIYNSAAIGAEVKRLHEDDEVQKPKGIYEFLLCRDTDPFAGRLLNLRAFVKQDKMAAYSKQNGICPVCGEHFEYDEMEGDHIKPWSKGGQTTPDNCQMLCKSCNAKKTDKY</sequence>
<dbReference type="Pfam" id="PF03235">
    <property type="entry name" value="GmrSD_N"/>
    <property type="match status" value="1"/>
</dbReference>
<evidence type="ECO:0000313" key="2">
    <source>
        <dbReference type="EMBL" id="MCQ4814271.1"/>
    </source>
</evidence>
<comment type="caution">
    <text evidence="2">The sequence shown here is derived from an EMBL/GenBank/DDBJ whole genome shotgun (WGS) entry which is preliminary data.</text>
</comment>